<comment type="similarity">
    <text evidence="2">Belongs to the alkB family.</text>
</comment>
<name>A0A5B7EJ44_PORTR</name>
<evidence type="ECO:0000256" key="4">
    <source>
        <dbReference type="ARBA" id="ARBA00022964"/>
    </source>
</evidence>
<organism evidence="7 8">
    <name type="scientific">Portunus trituberculatus</name>
    <name type="common">Swimming crab</name>
    <name type="synonym">Neptunus trituberculatus</name>
    <dbReference type="NCBI Taxonomy" id="210409"/>
    <lineage>
        <taxon>Eukaryota</taxon>
        <taxon>Metazoa</taxon>
        <taxon>Ecdysozoa</taxon>
        <taxon>Arthropoda</taxon>
        <taxon>Crustacea</taxon>
        <taxon>Multicrustacea</taxon>
        <taxon>Malacostraca</taxon>
        <taxon>Eumalacostraca</taxon>
        <taxon>Eucarida</taxon>
        <taxon>Decapoda</taxon>
        <taxon>Pleocyemata</taxon>
        <taxon>Brachyura</taxon>
        <taxon>Eubrachyura</taxon>
        <taxon>Portunoidea</taxon>
        <taxon>Portunidae</taxon>
        <taxon>Portuninae</taxon>
        <taxon>Portunus</taxon>
    </lineage>
</organism>
<accession>A0A5B7EJ44</accession>
<evidence type="ECO:0000256" key="5">
    <source>
        <dbReference type="ARBA" id="ARBA00023002"/>
    </source>
</evidence>
<evidence type="ECO:0000256" key="2">
    <source>
        <dbReference type="ARBA" id="ARBA00007879"/>
    </source>
</evidence>
<keyword evidence="8" id="KW-1185">Reference proteome</keyword>
<keyword evidence="6" id="KW-0408">Iron</keyword>
<evidence type="ECO:0000256" key="6">
    <source>
        <dbReference type="ARBA" id="ARBA00023004"/>
    </source>
</evidence>
<evidence type="ECO:0000313" key="8">
    <source>
        <dbReference type="Proteomes" id="UP000324222"/>
    </source>
</evidence>
<comment type="caution">
    <text evidence="7">The sequence shown here is derived from an EMBL/GenBank/DDBJ whole genome shotgun (WGS) entry which is preliminary data.</text>
</comment>
<dbReference type="InterPro" id="IPR032862">
    <property type="entry name" value="ALKBH6"/>
</dbReference>
<keyword evidence="4 7" id="KW-0223">Dioxygenase</keyword>
<keyword evidence="3" id="KW-0479">Metal-binding</keyword>
<dbReference type="GO" id="GO:0046872">
    <property type="term" value="F:metal ion binding"/>
    <property type="evidence" value="ECO:0007669"/>
    <property type="project" value="UniProtKB-KW"/>
</dbReference>
<comment type="cofactor">
    <cofactor evidence="1">
        <name>Fe(2+)</name>
        <dbReference type="ChEBI" id="CHEBI:29033"/>
    </cofactor>
</comment>
<reference evidence="7 8" key="1">
    <citation type="submission" date="2019-05" db="EMBL/GenBank/DDBJ databases">
        <title>Another draft genome of Portunus trituberculatus and its Hox gene families provides insights of decapod evolution.</title>
        <authorList>
            <person name="Jeong J.-H."/>
            <person name="Song I."/>
            <person name="Kim S."/>
            <person name="Choi T."/>
            <person name="Kim D."/>
            <person name="Ryu S."/>
            <person name="Kim W."/>
        </authorList>
    </citation>
    <scope>NUCLEOTIDE SEQUENCE [LARGE SCALE GENOMIC DNA]</scope>
    <source>
        <tissue evidence="7">Muscle</tissue>
    </source>
</reference>
<dbReference type="EMBL" id="VSRR010003053">
    <property type="protein sequence ID" value="MPC34431.1"/>
    <property type="molecule type" value="Genomic_DNA"/>
</dbReference>
<dbReference type="GO" id="GO:0051213">
    <property type="term" value="F:dioxygenase activity"/>
    <property type="evidence" value="ECO:0007669"/>
    <property type="project" value="UniProtKB-KW"/>
</dbReference>
<dbReference type="PANTHER" id="PTHR46030">
    <property type="entry name" value="ALPHA-KETOGLUTARATE-DEPENDENT DIOXYGENASE ALKB HOMOLOG 6"/>
    <property type="match status" value="1"/>
</dbReference>
<sequence length="71" mass="8319">MDFKEYIVDKAPPSAFYIPDFITVEEEQHLIHQVYAAPKPKWKELSHRRLQNWGGLPHPRGMVAEHIPAKQ</sequence>
<dbReference type="GO" id="GO:0005634">
    <property type="term" value="C:nucleus"/>
    <property type="evidence" value="ECO:0007669"/>
    <property type="project" value="TreeGrafter"/>
</dbReference>
<keyword evidence="5" id="KW-0560">Oxidoreductase</keyword>
<proteinExistence type="inferred from homology"/>
<dbReference type="PANTHER" id="PTHR46030:SF1">
    <property type="entry name" value="ALPHA-KETOGLUTARATE-DEPENDENT DIOXYGENASE ALKB HOMOLOG 6"/>
    <property type="match status" value="1"/>
</dbReference>
<evidence type="ECO:0000256" key="3">
    <source>
        <dbReference type="ARBA" id="ARBA00022723"/>
    </source>
</evidence>
<gene>
    <name evidence="7" type="primary">alkbh6</name>
    <name evidence="7" type="ORF">E2C01_027821</name>
</gene>
<dbReference type="AlphaFoldDB" id="A0A5B7EJ44"/>
<dbReference type="Proteomes" id="UP000324222">
    <property type="component" value="Unassembled WGS sequence"/>
</dbReference>
<dbReference type="InterPro" id="IPR037151">
    <property type="entry name" value="AlkB-like_sf"/>
</dbReference>
<dbReference type="Gene3D" id="2.60.120.590">
    <property type="entry name" value="Alpha-ketoglutarate-dependent dioxygenase AlkB-like"/>
    <property type="match status" value="1"/>
</dbReference>
<protein>
    <submittedName>
        <fullName evidence="7">Alpha-ketoglutarate-dependent dioxygenase alkB 6</fullName>
    </submittedName>
</protein>
<dbReference type="OrthoDB" id="412814at2759"/>
<evidence type="ECO:0000256" key="1">
    <source>
        <dbReference type="ARBA" id="ARBA00001954"/>
    </source>
</evidence>
<evidence type="ECO:0000313" key="7">
    <source>
        <dbReference type="EMBL" id="MPC34431.1"/>
    </source>
</evidence>